<reference evidence="3 4" key="1">
    <citation type="submission" date="2020-04" db="EMBL/GenBank/DDBJ databases">
        <title>Perkinsus olseni comparative genomics.</title>
        <authorList>
            <person name="Bogema D.R."/>
        </authorList>
    </citation>
    <scope>NUCLEOTIDE SEQUENCE [LARGE SCALE GENOMIC DNA]</scope>
    <source>
        <strain evidence="1">ATCC PRA-205</strain>
        <strain evidence="2 3">ATCC PRA-207</strain>
    </source>
</reference>
<evidence type="ECO:0000313" key="3">
    <source>
        <dbReference type="Proteomes" id="UP000553632"/>
    </source>
</evidence>
<accession>A0A7J6SPX6</accession>
<dbReference type="Proteomes" id="UP000574390">
    <property type="component" value="Unassembled WGS sequence"/>
</dbReference>
<comment type="caution">
    <text evidence="2">The sequence shown here is derived from an EMBL/GenBank/DDBJ whole genome shotgun (WGS) entry which is preliminary data.</text>
</comment>
<evidence type="ECO:0000313" key="1">
    <source>
        <dbReference type="EMBL" id="KAF4731929.1"/>
    </source>
</evidence>
<dbReference type="EMBL" id="JABANM010014908">
    <property type="protein sequence ID" value="KAF4731929.1"/>
    <property type="molecule type" value="Genomic_DNA"/>
</dbReference>
<gene>
    <name evidence="1" type="ORF">FOZ62_005347</name>
    <name evidence="2" type="ORF">FOZ63_028253</name>
</gene>
<sequence length="109" mass="12224">MPGPWECVQVEFTQGPTCKVNLVVGCANGTTTSKALYLFESYEFTYNVTKDSEKDHDDFMSDVQKECPGIGLLGDDLNTYRTDEDLQFMMVQFKGFPDNMAPRSCAPTD</sequence>
<dbReference type="EMBL" id="JABANO010016530">
    <property type="protein sequence ID" value="KAF4735019.1"/>
    <property type="molecule type" value="Genomic_DNA"/>
</dbReference>
<proteinExistence type="predicted"/>
<evidence type="ECO:0000313" key="2">
    <source>
        <dbReference type="EMBL" id="KAF4735019.1"/>
    </source>
</evidence>
<name>A0A7J6SPX6_PEROL</name>
<dbReference type="Proteomes" id="UP000553632">
    <property type="component" value="Unassembled WGS sequence"/>
</dbReference>
<keyword evidence="3" id="KW-1185">Reference proteome</keyword>
<evidence type="ECO:0000313" key="4">
    <source>
        <dbReference type="Proteomes" id="UP000574390"/>
    </source>
</evidence>
<dbReference type="AlphaFoldDB" id="A0A7J6SPX6"/>
<organism evidence="2 3">
    <name type="scientific">Perkinsus olseni</name>
    <name type="common">Perkinsus atlanticus</name>
    <dbReference type="NCBI Taxonomy" id="32597"/>
    <lineage>
        <taxon>Eukaryota</taxon>
        <taxon>Sar</taxon>
        <taxon>Alveolata</taxon>
        <taxon>Perkinsozoa</taxon>
        <taxon>Perkinsea</taxon>
        <taxon>Perkinsida</taxon>
        <taxon>Perkinsidae</taxon>
        <taxon>Perkinsus</taxon>
    </lineage>
</organism>
<protein>
    <submittedName>
        <fullName evidence="2">Uncharacterized protein</fullName>
    </submittedName>
</protein>